<proteinExistence type="predicted"/>
<name>A0A6A3F8A9_9STRA</name>
<dbReference type="Proteomes" id="UP000437068">
    <property type="component" value="Unassembled WGS sequence"/>
</dbReference>
<evidence type="ECO:0000313" key="13">
    <source>
        <dbReference type="Proteomes" id="UP000440367"/>
    </source>
</evidence>
<dbReference type="AlphaFoldDB" id="A0A6A3F8A9"/>
<evidence type="ECO:0000313" key="9">
    <source>
        <dbReference type="EMBL" id="KAE9350104.1"/>
    </source>
</evidence>
<evidence type="ECO:0000313" key="10">
    <source>
        <dbReference type="Proteomes" id="UP000429523"/>
    </source>
</evidence>
<evidence type="ECO:0000313" key="11">
    <source>
        <dbReference type="Proteomes" id="UP000433483"/>
    </source>
</evidence>
<dbReference type="EMBL" id="QXGC01000305">
    <property type="protein sequence ID" value="KAE9241181.1"/>
    <property type="molecule type" value="Genomic_DNA"/>
</dbReference>
<dbReference type="EMBL" id="QXGD01000349">
    <property type="protein sequence ID" value="KAE9242388.1"/>
    <property type="molecule type" value="Genomic_DNA"/>
</dbReference>
<dbReference type="EMBL" id="QXFY01000263">
    <property type="protein sequence ID" value="KAE9350104.1"/>
    <property type="molecule type" value="Genomic_DNA"/>
</dbReference>
<dbReference type="EMBL" id="QXFZ01000361">
    <property type="protein sequence ID" value="KAE9119461.1"/>
    <property type="molecule type" value="Genomic_DNA"/>
</dbReference>
<dbReference type="Proteomes" id="UP000440732">
    <property type="component" value="Unassembled WGS sequence"/>
</dbReference>
<evidence type="ECO:0000313" key="7">
    <source>
        <dbReference type="EMBL" id="KAE9242388.1"/>
    </source>
</evidence>
<accession>A0A6A3F8A9</accession>
<dbReference type="EMBL" id="QXFX01000320">
    <property type="protein sequence ID" value="KAE9120410.1"/>
    <property type="molecule type" value="Genomic_DNA"/>
</dbReference>
<dbReference type="OrthoDB" id="10268869at2759"/>
<reference evidence="10 11" key="1">
    <citation type="submission" date="2018-08" db="EMBL/GenBank/DDBJ databases">
        <title>Genomic investigation of the strawberry pathogen Phytophthora fragariae indicates pathogenicity is determined by transcriptional variation in three key races.</title>
        <authorList>
            <person name="Adams T.M."/>
            <person name="Armitage A.D."/>
            <person name="Sobczyk M.K."/>
            <person name="Bates H.J."/>
            <person name="Dunwell J.M."/>
            <person name="Nellist C.F."/>
            <person name="Harrison R.J."/>
        </authorList>
    </citation>
    <scope>NUCLEOTIDE SEQUENCE [LARGE SCALE GENOMIC DNA]</scope>
    <source>
        <strain evidence="8 12">A4</strain>
        <strain evidence="7 13">BC-1</strain>
        <strain evidence="6 16">BC-23</strain>
        <strain evidence="5 11">NOV-27</strain>
        <strain evidence="4 14">NOV-5</strain>
        <strain evidence="2 15">NOV-71</strain>
        <strain evidence="9 17">NOV-77</strain>
        <strain evidence="1 10">NOV-9</strain>
        <strain evidence="3 18">ONT-3</strain>
    </source>
</reference>
<evidence type="ECO:0000313" key="15">
    <source>
        <dbReference type="Proteomes" id="UP000441208"/>
    </source>
</evidence>
<dbReference type="Proteomes" id="UP000488956">
    <property type="component" value="Unassembled WGS sequence"/>
</dbReference>
<dbReference type="EMBL" id="QXGF01000352">
    <property type="protein sequence ID" value="KAE8941609.1"/>
    <property type="molecule type" value="Genomic_DNA"/>
</dbReference>
<evidence type="ECO:0000313" key="3">
    <source>
        <dbReference type="EMBL" id="KAE9120410.1"/>
    </source>
</evidence>
<dbReference type="Proteomes" id="UP000440367">
    <property type="component" value="Unassembled WGS sequence"/>
</dbReference>
<dbReference type="Proteomes" id="UP000476176">
    <property type="component" value="Unassembled WGS sequence"/>
</dbReference>
<dbReference type="EMBL" id="QXGE01000313">
    <property type="protein sequence ID" value="KAE9316342.1"/>
    <property type="molecule type" value="Genomic_DNA"/>
</dbReference>
<evidence type="ECO:0000313" key="16">
    <source>
        <dbReference type="Proteomes" id="UP000476176"/>
    </source>
</evidence>
<comment type="caution">
    <text evidence="1">The sequence shown here is derived from an EMBL/GenBank/DDBJ whole genome shotgun (WGS) entry which is preliminary data.</text>
</comment>
<dbReference type="Proteomes" id="UP000433483">
    <property type="component" value="Unassembled WGS sequence"/>
</dbReference>
<dbReference type="Proteomes" id="UP000441208">
    <property type="component" value="Unassembled WGS sequence"/>
</dbReference>
<organism evidence="1 10">
    <name type="scientific">Phytophthora fragariae</name>
    <dbReference type="NCBI Taxonomy" id="53985"/>
    <lineage>
        <taxon>Eukaryota</taxon>
        <taxon>Sar</taxon>
        <taxon>Stramenopiles</taxon>
        <taxon>Oomycota</taxon>
        <taxon>Peronosporomycetes</taxon>
        <taxon>Peronosporales</taxon>
        <taxon>Peronosporaceae</taxon>
        <taxon>Phytophthora</taxon>
    </lineage>
</organism>
<dbReference type="EMBL" id="QXGA01000323">
    <property type="protein sequence ID" value="KAE9147857.1"/>
    <property type="molecule type" value="Genomic_DNA"/>
</dbReference>
<evidence type="ECO:0000313" key="18">
    <source>
        <dbReference type="Proteomes" id="UP000488956"/>
    </source>
</evidence>
<dbReference type="Proteomes" id="UP000429523">
    <property type="component" value="Unassembled WGS sequence"/>
</dbReference>
<sequence length="101" mass="11084">MGSSLTCYTWTGKCSTFVCIVLFGSSHRANGTFAYDTNGADMFIASVETYFVGDGTVPRVSTSQAAWRVPIASRRSECVWPPGLWVRGSLTPQSLYLALYR</sequence>
<evidence type="ECO:0000313" key="4">
    <source>
        <dbReference type="EMBL" id="KAE9147857.1"/>
    </source>
</evidence>
<evidence type="ECO:0000313" key="1">
    <source>
        <dbReference type="EMBL" id="KAE8941609.1"/>
    </source>
</evidence>
<keyword evidence="11" id="KW-1185">Reference proteome</keyword>
<evidence type="ECO:0000313" key="12">
    <source>
        <dbReference type="Proteomes" id="UP000437068"/>
    </source>
</evidence>
<evidence type="ECO:0000313" key="14">
    <source>
        <dbReference type="Proteomes" id="UP000440732"/>
    </source>
</evidence>
<evidence type="ECO:0000313" key="2">
    <source>
        <dbReference type="EMBL" id="KAE9119461.1"/>
    </source>
</evidence>
<dbReference type="Proteomes" id="UP000486351">
    <property type="component" value="Unassembled WGS sequence"/>
</dbReference>
<gene>
    <name evidence="8" type="ORF">PF001_g7361</name>
    <name evidence="7" type="ORF">PF002_g8778</name>
    <name evidence="6" type="ORF">PF004_g7163</name>
    <name evidence="5" type="ORF">PF005_g8156</name>
    <name evidence="4" type="ORF">PF006_g7494</name>
    <name evidence="2" type="ORF">PF007_g8527</name>
    <name evidence="9" type="ORF">PF008_g6613</name>
    <name evidence="1" type="ORF">PF009_g8619</name>
    <name evidence="3" type="ORF">PF010_g7490</name>
</gene>
<dbReference type="EMBL" id="QXGB01000340">
    <property type="protein sequence ID" value="KAE9218687.1"/>
    <property type="molecule type" value="Genomic_DNA"/>
</dbReference>
<protein>
    <submittedName>
        <fullName evidence="1">Uncharacterized protein</fullName>
    </submittedName>
</protein>
<evidence type="ECO:0000313" key="17">
    <source>
        <dbReference type="Proteomes" id="UP000486351"/>
    </source>
</evidence>
<evidence type="ECO:0000313" key="6">
    <source>
        <dbReference type="EMBL" id="KAE9241181.1"/>
    </source>
</evidence>
<evidence type="ECO:0000313" key="8">
    <source>
        <dbReference type="EMBL" id="KAE9316342.1"/>
    </source>
</evidence>
<evidence type="ECO:0000313" key="5">
    <source>
        <dbReference type="EMBL" id="KAE9218687.1"/>
    </source>
</evidence>